<name>A0AAD5QM02_PARTN</name>
<evidence type="ECO:0000256" key="1">
    <source>
        <dbReference type="SAM" id="MobiDB-lite"/>
    </source>
</evidence>
<accession>A0AAD5QM02</accession>
<dbReference type="AlphaFoldDB" id="A0AAD5QM02"/>
<comment type="caution">
    <text evidence="2">The sequence shown here is derived from an EMBL/GenBank/DDBJ whole genome shotgun (WGS) entry which is preliminary data.</text>
</comment>
<evidence type="ECO:0000313" key="2">
    <source>
        <dbReference type="EMBL" id="KAJ1354429.1"/>
    </source>
</evidence>
<dbReference type="EMBL" id="JAHQIW010002080">
    <property type="protein sequence ID" value="KAJ1354429.1"/>
    <property type="molecule type" value="Genomic_DNA"/>
</dbReference>
<protein>
    <submittedName>
        <fullName evidence="2">Uncharacterized protein</fullName>
    </submittedName>
</protein>
<feature type="region of interest" description="Disordered" evidence="1">
    <location>
        <begin position="115"/>
        <end position="141"/>
    </location>
</feature>
<evidence type="ECO:0000313" key="3">
    <source>
        <dbReference type="Proteomes" id="UP001196413"/>
    </source>
</evidence>
<feature type="compositionally biased region" description="Pro residues" evidence="1">
    <location>
        <begin position="131"/>
        <end position="141"/>
    </location>
</feature>
<proteinExistence type="predicted"/>
<gene>
    <name evidence="2" type="ORF">KIN20_011362</name>
</gene>
<dbReference type="Proteomes" id="UP001196413">
    <property type="component" value="Unassembled WGS sequence"/>
</dbReference>
<keyword evidence="3" id="KW-1185">Reference proteome</keyword>
<organism evidence="2 3">
    <name type="scientific">Parelaphostrongylus tenuis</name>
    <name type="common">Meningeal worm</name>
    <dbReference type="NCBI Taxonomy" id="148309"/>
    <lineage>
        <taxon>Eukaryota</taxon>
        <taxon>Metazoa</taxon>
        <taxon>Ecdysozoa</taxon>
        <taxon>Nematoda</taxon>
        <taxon>Chromadorea</taxon>
        <taxon>Rhabditida</taxon>
        <taxon>Rhabditina</taxon>
        <taxon>Rhabditomorpha</taxon>
        <taxon>Strongyloidea</taxon>
        <taxon>Metastrongylidae</taxon>
        <taxon>Parelaphostrongylus</taxon>
    </lineage>
</organism>
<sequence>MATASSFLEKSFFSEKVSEAYYHPTMGFNVHLHTPNQRITPLLSISSMAGSEVISEMINKMKEIGDRLNQLLKQREAEFSTTNVPLAAFDTSDMQLLLDETERLTSTESSWTCLTGKGYNRQHGNGSTLLPRPPPPPPPPLRLATRSSAWQSLSCLTLSLGTRLSVR</sequence>
<reference evidence="2" key="1">
    <citation type="submission" date="2021-06" db="EMBL/GenBank/DDBJ databases">
        <title>Parelaphostrongylus tenuis whole genome reference sequence.</title>
        <authorList>
            <person name="Garwood T.J."/>
            <person name="Larsen P.A."/>
            <person name="Fountain-Jones N.M."/>
            <person name="Garbe J.R."/>
            <person name="Macchietto M.G."/>
            <person name="Kania S.A."/>
            <person name="Gerhold R.W."/>
            <person name="Richards J.E."/>
            <person name="Wolf T.M."/>
        </authorList>
    </citation>
    <scope>NUCLEOTIDE SEQUENCE</scope>
    <source>
        <strain evidence="2">MNPRO001-30</strain>
        <tissue evidence="2">Meninges</tissue>
    </source>
</reference>